<sequence>MSPTTPAAPLLAPGDPPAVTVLHPEGRSPWLLLADHAGQAVPAALGNLGLPQAELDRHIGWDIGIAGVTARLADRLHACAILQTYSRLVIDCNRPLEAPGSIAAVSDGTAIPGNARLDDAQRARRVDGIFAPYHARIADELDRRDTQARPTILVAMHSFTPAMGGSARPWHAGVLYQRDPRLAHALLALLRAEGDLEVGDNEPYSVSDATDYAIPVHGERRGLVHVELEIRQDLIADADGQAAWAERLARLFARLEPEFVTAP</sequence>
<dbReference type="Proteomes" id="UP001156831">
    <property type="component" value="Unassembled WGS sequence"/>
</dbReference>
<dbReference type="EMBL" id="JARXRN010000029">
    <property type="protein sequence ID" value="MDH5832259.1"/>
    <property type="molecule type" value="Genomic_DNA"/>
</dbReference>
<evidence type="ECO:0000313" key="1">
    <source>
        <dbReference type="EMBL" id="MDH5832259.1"/>
    </source>
</evidence>
<dbReference type="PIRSF" id="PIRSF029730">
    <property type="entry name" value="UCP029730"/>
    <property type="match status" value="1"/>
</dbReference>
<keyword evidence="2" id="KW-1185">Reference proteome</keyword>
<evidence type="ECO:0000313" key="2">
    <source>
        <dbReference type="Proteomes" id="UP001156831"/>
    </source>
</evidence>
<organism evidence="1 2">
    <name type="scientific">Luteimonas rhizosphaericola</name>
    <dbReference type="NCBI Taxonomy" id="3042024"/>
    <lineage>
        <taxon>Bacteria</taxon>
        <taxon>Pseudomonadati</taxon>
        <taxon>Pseudomonadota</taxon>
        <taxon>Gammaproteobacteria</taxon>
        <taxon>Lysobacterales</taxon>
        <taxon>Lysobacteraceae</taxon>
        <taxon>Luteimonas</taxon>
    </lineage>
</organism>
<gene>
    <name evidence="1" type="ORF">QFW80_17205</name>
</gene>
<accession>A0ABT6JNS5</accession>
<protein>
    <submittedName>
        <fullName evidence="1">N-formylglutamate amidohydrolase</fullName>
    </submittedName>
</protein>
<dbReference type="Pfam" id="PF05013">
    <property type="entry name" value="FGase"/>
    <property type="match status" value="1"/>
</dbReference>
<proteinExistence type="predicted"/>
<reference evidence="1 2" key="1">
    <citation type="submission" date="2023-04" db="EMBL/GenBank/DDBJ databases">
        <title>Luteimonas sp. M1R5S18.</title>
        <authorList>
            <person name="Sun J.-Q."/>
        </authorList>
    </citation>
    <scope>NUCLEOTIDE SEQUENCE [LARGE SCALE GENOMIC DNA]</scope>
    <source>
        <strain evidence="1 2">M1R5S18</strain>
    </source>
</reference>
<dbReference type="RefSeq" id="WP_280603332.1">
    <property type="nucleotide sequence ID" value="NZ_JARXRN010000029.1"/>
</dbReference>
<dbReference type="Gene3D" id="3.40.630.40">
    <property type="entry name" value="Zn-dependent exopeptidases"/>
    <property type="match status" value="1"/>
</dbReference>
<comment type="caution">
    <text evidence="1">The sequence shown here is derived from an EMBL/GenBank/DDBJ whole genome shotgun (WGS) entry which is preliminary data.</text>
</comment>
<dbReference type="InterPro" id="IPR007709">
    <property type="entry name" value="N-FG_amidohydro"/>
</dbReference>
<dbReference type="SUPFAM" id="SSF53187">
    <property type="entry name" value="Zn-dependent exopeptidases"/>
    <property type="match status" value="1"/>
</dbReference>
<name>A0ABT6JNS5_9GAMM</name>
<dbReference type="InterPro" id="IPR011227">
    <property type="entry name" value="UCP029730"/>
</dbReference>